<comment type="caution">
    <text evidence="1">The sequence shown here is derived from an EMBL/GenBank/DDBJ whole genome shotgun (WGS) entry which is preliminary data.</text>
</comment>
<organism evidence="1 2">
    <name type="scientific">Flavobacterium palustre</name>
    <dbReference type="NCBI Taxonomy" id="1476463"/>
    <lineage>
        <taxon>Bacteria</taxon>
        <taxon>Pseudomonadati</taxon>
        <taxon>Bacteroidota</taxon>
        <taxon>Flavobacteriia</taxon>
        <taxon>Flavobacteriales</taxon>
        <taxon>Flavobacteriaceae</taxon>
        <taxon>Flavobacterium</taxon>
    </lineage>
</organism>
<reference evidence="2" key="1">
    <citation type="journal article" date="2019" name="Int. J. Syst. Evol. Microbiol.">
        <title>The Global Catalogue of Microorganisms (GCM) 10K type strain sequencing project: providing services to taxonomists for standard genome sequencing and annotation.</title>
        <authorList>
            <consortium name="The Broad Institute Genomics Platform"/>
            <consortium name="The Broad Institute Genome Sequencing Center for Infectious Disease"/>
            <person name="Wu L."/>
            <person name="Ma J."/>
        </authorList>
    </citation>
    <scope>NUCLEOTIDE SEQUENCE [LARGE SCALE GENOMIC DNA]</scope>
    <source>
        <strain evidence="2">CGMCC 1.12811</strain>
    </source>
</reference>
<dbReference type="Proteomes" id="UP000658793">
    <property type="component" value="Unassembled WGS sequence"/>
</dbReference>
<proteinExistence type="predicted"/>
<name>A0ABQ1HD69_9FLAO</name>
<sequence>MKTLTPSLILISFLFKSCHTHTTNNPKETSSFTDKNLITKQIPLFEENKLQSVNHRSLVVLNHNIQKDILITEIKTQNTITSEEIIAITSSSLSIIIPITTLNSDFVFNDYSFSKN</sequence>
<evidence type="ECO:0000313" key="2">
    <source>
        <dbReference type="Proteomes" id="UP000658793"/>
    </source>
</evidence>
<dbReference type="RefSeq" id="WP_188492683.1">
    <property type="nucleotide sequence ID" value="NZ_BMGA01000001.1"/>
</dbReference>
<dbReference type="EMBL" id="BMGA01000001">
    <property type="protein sequence ID" value="GGA69780.1"/>
    <property type="molecule type" value="Genomic_DNA"/>
</dbReference>
<keyword evidence="2" id="KW-1185">Reference proteome</keyword>
<protein>
    <submittedName>
        <fullName evidence="1">Uncharacterized protein</fullName>
    </submittedName>
</protein>
<accession>A0ABQ1HD69</accession>
<gene>
    <name evidence="1" type="ORF">GCM10008015_08160</name>
</gene>
<evidence type="ECO:0000313" key="1">
    <source>
        <dbReference type="EMBL" id="GGA69780.1"/>
    </source>
</evidence>